<dbReference type="InterPro" id="IPR000504">
    <property type="entry name" value="RRM_dom"/>
</dbReference>
<evidence type="ECO:0000256" key="14">
    <source>
        <dbReference type="SAM" id="MobiDB-lite"/>
    </source>
</evidence>
<dbReference type="AlphaFoldDB" id="A0A137P878"/>
<evidence type="ECO:0000256" key="12">
    <source>
        <dbReference type="PROSITE-ProRule" id="PRU00176"/>
    </source>
</evidence>
<keyword evidence="7 13" id="KW-0862">Zinc</keyword>
<dbReference type="GO" id="GO:0006397">
    <property type="term" value="P:mRNA processing"/>
    <property type="evidence" value="ECO:0007669"/>
    <property type="project" value="UniProtKB-KW"/>
</dbReference>
<evidence type="ECO:0000256" key="4">
    <source>
        <dbReference type="ARBA" id="ARBA00022723"/>
    </source>
</evidence>
<proteinExistence type="inferred from homology"/>
<dbReference type="InterPro" id="IPR012677">
    <property type="entry name" value="Nucleotide-bd_a/b_plait_sf"/>
</dbReference>
<dbReference type="PANTHER" id="PTHR14089:SF2">
    <property type="entry name" value="PRE-MRNA-SPLICING FACTOR CWC2"/>
    <property type="match status" value="1"/>
</dbReference>
<gene>
    <name evidence="17" type="ORF">CONCODRAFT_78465</name>
</gene>
<dbReference type="Pfam" id="PF00076">
    <property type="entry name" value="RRM_1"/>
    <property type="match status" value="1"/>
</dbReference>
<dbReference type="PROSITE" id="PS50102">
    <property type="entry name" value="RRM"/>
    <property type="match status" value="1"/>
</dbReference>
<dbReference type="InterPro" id="IPR035979">
    <property type="entry name" value="RBD_domain_sf"/>
</dbReference>
<evidence type="ECO:0000313" key="18">
    <source>
        <dbReference type="Proteomes" id="UP000070444"/>
    </source>
</evidence>
<protein>
    <recommendedName>
        <fullName evidence="19">Pre-mRNA-splicing factor CWC2</fullName>
    </recommendedName>
</protein>
<organism evidence="17 18">
    <name type="scientific">Conidiobolus coronatus (strain ATCC 28846 / CBS 209.66 / NRRL 28638)</name>
    <name type="common">Delacroixia coronata</name>
    <dbReference type="NCBI Taxonomy" id="796925"/>
    <lineage>
        <taxon>Eukaryota</taxon>
        <taxon>Fungi</taxon>
        <taxon>Fungi incertae sedis</taxon>
        <taxon>Zoopagomycota</taxon>
        <taxon>Entomophthoromycotina</taxon>
        <taxon>Entomophthoromycetes</taxon>
        <taxon>Entomophthorales</taxon>
        <taxon>Ancylistaceae</taxon>
        <taxon>Conidiobolus</taxon>
    </lineage>
</organism>
<keyword evidence="10" id="KW-0539">Nucleus</keyword>
<evidence type="ECO:0000256" key="8">
    <source>
        <dbReference type="ARBA" id="ARBA00022884"/>
    </source>
</evidence>
<dbReference type="GO" id="GO:0071007">
    <property type="term" value="C:U2-type catalytic step 2 spliceosome"/>
    <property type="evidence" value="ECO:0007669"/>
    <property type="project" value="TreeGrafter"/>
</dbReference>
<comment type="subcellular location">
    <subcellularLocation>
        <location evidence="1">Nucleus</location>
    </subcellularLocation>
</comment>
<dbReference type="InterPro" id="IPR036855">
    <property type="entry name" value="Znf_CCCH_sf"/>
</dbReference>
<keyword evidence="3" id="KW-0507">mRNA processing</keyword>
<dbReference type="SMART" id="SM00356">
    <property type="entry name" value="ZnF_C3H1"/>
    <property type="match status" value="1"/>
</dbReference>
<evidence type="ECO:0000256" key="11">
    <source>
        <dbReference type="ARBA" id="ARBA00023306"/>
    </source>
</evidence>
<reference evidence="17 18" key="1">
    <citation type="journal article" date="2015" name="Genome Biol. Evol.">
        <title>Phylogenomic analyses indicate that early fungi evolved digesting cell walls of algal ancestors of land plants.</title>
        <authorList>
            <person name="Chang Y."/>
            <person name="Wang S."/>
            <person name="Sekimoto S."/>
            <person name="Aerts A.L."/>
            <person name="Choi C."/>
            <person name="Clum A."/>
            <person name="LaButti K.M."/>
            <person name="Lindquist E.A."/>
            <person name="Yee Ngan C."/>
            <person name="Ohm R.A."/>
            <person name="Salamov A.A."/>
            <person name="Grigoriev I.V."/>
            <person name="Spatafora J.W."/>
            <person name="Berbee M.L."/>
        </authorList>
    </citation>
    <scope>NUCLEOTIDE SEQUENCE [LARGE SCALE GENOMIC DNA]</scope>
    <source>
        <strain evidence="17 18">NRRL 28638</strain>
    </source>
</reference>
<sequence>MSAVVRKTYPIQKLMTKKEMEAEPAPPQVDKSILENLGANRGGGDGGMSYNIWYNKWSGDRDNYGRERAEYRCKVSRDCGWTLGTKDLTAPLCLFFARGCCPYGKDCKYKHRTPVWEDREEVPVDCFGRERFGEFRNDMSGVGAFSRENLTLYVGRIGNYDDIEEVVWRHFSEWGEIDTVKVLYSKCVAFVQYKRRTNAEFAKEAMANQSLDKEEILNLRWAIEDPNPRAREDNRQRNEQRVYEALTNALPAHVIDSILDGEENGEENAKRHLEDAENDQSLEGSKRQMLEAPQDSEQNNASEQQVAINQVQQHYEEEEEDNGLLSKRVLQSISQFAKNLNNDNVPKKETAVKDQPAALSLLSNQYDSDSEDESD</sequence>
<feature type="domain" description="RRM" evidence="15">
    <location>
        <begin position="150"/>
        <end position="224"/>
    </location>
</feature>
<evidence type="ECO:0000256" key="9">
    <source>
        <dbReference type="ARBA" id="ARBA00023187"/>
    </source>
</evidence>
<evidence type="ECO:0000256" key="13">
    <source>
        <dbReference type="PROSITE-ProRule" id="PRU00723"/>
    </source>
</evidence>
<dbReference type="FunFam" id="3.30.70.330:FF:000502">
    <property type="entry name" value="Pre-mRNA-splicing factor cwc2, putative"/>
    <property type="match status" value="1"/>
</dbReference>
<feature type="compositionally biased region" description="Polar residues" evidence="14">
    <location>
        <begin position="295"/>
        <end position="306"/>
    </location>
</feature>
<evidence type="ECO:0000256" key="10">
    <source>
        <dbReference type="ARBA" id="ARBA00023242"/>
    </source>
</evidence>
<dbReference type="STRING" id="796925.A0A137P878"/>
<feature type="domain" description="C3H1-type" evidence="16">
    <location>
        <begin position="87"/>
        <end position="114"/>
    </location>
</feature>
<dbReference type="InterPro" id="IPR034181">
    <property type="entry name" value="Cwc2_RRM"/>
</dbReference>
<evidence type="ECO:0000256" key="7">
    <source>
        <dbReference type="ARBA" id="ARBA00022833"/>
    </source>
</evidence>
<keyword evidence="5" id="KW-0747">Spliceosome</keyword>
<dbReference type="SUPFAM" id="SSF54928">
    <property type="entry name" value="RNA-binding domain, RBD"/>
    <property type="match status" value="1"/>
</dbReference>
<dbReference type="CDD" id="cd12360">
    <property type="entry name" value="RRM_cwf2"/>
    <property type="match status" value="1"/>
</dbReference>
<dbReference type="Pfam" id="PF16131">
    <property type="entry name" value="Torus"/>
    <property type="match status" value="1"/>
</dbReference>
<feature type="region of interest" description="Disordered" evidence="14">
    <location>
        <begin position="339"/>
        <end position="375"/>
    </location>
</feature>
<evidence type="ECO:0000259" key="15">
    <source>
        <dbReference type="PROSITE" id="PS50102"/>
    </source>
</evidence>
<evidence type="ECO:0000256" key="1">
    <source>
        <dbReference type="ARBA" id="ARBA00004123"/>
    </source>
</evidence>
<keyword evidence="6 13" id="KW-0863">Zinc-finger</keyword>
<dbReference type="GO" id="GO:0017070">
    <property type="term" value="F:U6 snRNA binding"/>
    <property type="evidence" value="ECO:0007669"/>
    <property type="project" value="TreeGrafter"/>
</dbReference>
<dbReference type="SMART" id="SM00360">
    <property type="entry name" value="RRM"/>
    <property type="match status" value="1"/>
</dbReference>
<dbReference type="GO" id="GO:0071014">
    <property type="term" value="C:post-mRNA release spliceosomal complex"/>
    <property type="evidence" value="ECO:0007669"/>
    <property type="project" value="EnsemblFungi"/>
</dbReference>
<feature type="region of interest" description="Disordered" evidence="14">
    <location>
        <begin position="267"/>
        <end position="306"/>
    </location>
</feature>
<dbReference type="PANTHER" id="PTHR14089">
    <property type="entry name" value="PRE-MRNA-SPLICING FACTOR RBM22"/>
    <property type="match status" value="1"/>
</dbReference>
<dbReference type="Gene3D" id="3.30.70.330">
    <property type="match status" value="1"/>
</dbReference>
<keyword evidence="18" id="KW-1185">Reference proteome</keyword>
<comment type="similarity">
    <text evidence="2">Belongs to the RRM CWC2 family.</text>
</comment>
<dbReference type="OMA" id="FNRENRT"/>
<dbReference type="GO" id="GO:0008270">
    <property type="term" value="F:zinc ion binding"/>
    <property type="evidence" value="ECO:0007669"/>
    <property type="project" value="UniProtKB-KW"/>
</dbReference>
<dbReference type="SUPFAM" id="SSF90229">
    <property type="entry name" value="CCCH zinc finger"/>
    <property type="match status" value="1"/>
</dbReference>
<dbReference type="GO" id="GO:0036002">
    <property type="term" value="F:pre-mRNA binding"/>
    <property type="evidence" value="ECO:0007669"/>
    <property type="project" value="TreeGrafter"/>
</dbReference>
<dbReference type="InterPro" id="IPR032297">
    <property type="entry name" value="Torus"/>
</dbReference>
<evidence type="ECO:0000313" key="17">
    <source>
        <dbReference type="EMBL" id="KXN71217.1"/>
    </source>
</evidence>
<dbReference type="GO" id="GO:0008380">
    <property type="term" value="P:RNA splicing"/>
    <property type="evidence" value="ECO:0007669"/>
    <property type="project" value="UniProtKB-KW"/>
</dbReference>
<keyword evidence="4 13" id="KW-0479">Metal-binding</keyword>
<dbReference type="InterPro" id="IPR000571">
    <property type="entry name" value="Znf_CCCH"/>
</dbReference>
<dbReference type="GO" id="GO:0071006">
    <property type="term" value="C:U2-type catalytic step 1 spliceosome"/>
    <property type="evidence" value="ECO:0007669"/>
    <property type="project" value="TreeGrafter"/>
</dbReference>
<evidence type="ECO:0000256" key="2">
    <source>
        <dbReference type="ARBA" id="ARBA00008024"/>
    </source>
</evidence>
<dbReference type="GO" id="GO:0000974">
    <property type="term" value="C:Prp19 complex"/>
    <property type="evidence" value="ECO:0007669"/>
    <property type="project" value="EnsemblFungi"/>
</dbReference>
<keyword evidence="8 12" id="KW-0694">RNA-binding</keyword>
<dbReference type="InterPro" id="IPR039171">
    <property type="entry name" value="Cwc2/Slt11"/>
</dbReference>
<evidence type="ECO:0000259" key="16">
    <source>
        <dbReference type="PROSITE" id="PS50103"/>
    </source>
</evidence>
<dbReference type="Proteomes" id="UP000070444">
    <property type="component" value="Unassembled WGS sequence"/>
</dbReference>
<feature type="zinc finger region" description="C3H1-type" evidence="13">
    <location>
        <begin position="87"/>
        <end position="114"/>
    </location>
</feature>
<keyword evidence="11" id="KW-0131">Cell cycle</keyword>
<evidence type="ECO:0000256" key="3">
    <source>
        <dbReference type="ARBA" id="ARBA00022664"/>
    </source>
</evidence>
<dbReference type="OrthoDB" id="10251848at2759"/>
<accession>A0A137P878</accession>
<evidence type="ECO:0000256" key="5">
    <source>
        <dbReference type="ARBA" id="ARBA00022728"/>
    </source>
</evidence>
<dbReference type="EMBL" id="KQ964480">
    <property type="protein sequence ID" value="KXN71217.1"/>
    <property type="molecule type" value="Genomic_DNA"/>
</dbReference>
<name>A0A137P878_CONC2</name>
<dbReference type="Gene3D" id="4.10.1000.10">
    <property type="entry name" value="Zinc finger, CCCH-type"/>
    <property type="match status" value="1"/>
</dbReference>
<keyword evidence="9" id="KW-0508">mRNA splicing</keyword>
<evidence type="ECO:0000256" key="6">
    <source>
        <dbReference type="ARBA" id="ARBA00022771"/>
    </source>
</evidence>
<dbReference type="PROSITE" id="PS50103">
    <property type="entry name" value="ZF_C3H1"/>
    <property type="match status" value="1"/>
</dbReference>
<evidence type="ECO:0008006" key="19">
    <source>
        <dbReference type="Google" id="ProtNLM"/>
    </source>
</evidence>